<evidence type="ECO:0000256" key="3">
    <source>
        <dbReference type="ARBA" id="ARBA00029447"/>
    </source>
</evidence>
<dbReference type="Pfam" id="PF18947">
    <property type="entry name" value="HAMP_2"/>
    <property type="match status" value="1"/>
</dbReference>
<comment type="caution">
    <text evidence="10">The sequence shown here is derived from an EMBL/GenBank/DDBJ whole genome shotgun (WGS) entry which is preliminary data.</text>
</comment>
<evidence type="ECO:0000313" key="10">
    <source>
        <dbReference type="EMBL" id="MXQ06640.1"/>
    </source>
</evidence>
<dbReference type="SMART" id="SM01358">
    <property type="entry name" value="HBM"/>
    <property type="match status" value="1"/>
</dbReference>
<evidence type="ECO:0000259" key="8">
    <source>
        <dbReference type="PROSITE" id="PS50111"/>
    </source>
</evidence>
<evidence type="ECO:0000256" key="7">
    <source>
        <dbReference type="SAM" id="Phobius"/>
    </source>
</evidence>
<dbReference type="SMART" id="SM00304">
    <property type="entry name" value="HAMP"/>
    <property type="match status" value="3"/>
</dbReference>
<keyword evidence="4" id="KW-0807">Transducer</keyword>
<protein>
    <recommendedName>
        <fullName evidence="12">Methyl-accepting chemotaxis protein</fullName>
    </recommendedName>
</protein>
<dbReference type="Pfam" id="PF00015">
    <property type="entry name" value="MCPsignal"/>
    <property type="match status" value="1"/>
</dbReference>
<dbReference type="Proteomes" id="UP000480350">
    <property type="component" value="Unassembled WGS sequence"/>
</dbReference>
<dbReference type="PANTHER" id="PTHR43531">
    <property type="entry name" value="PROTEIN ICFG"/>
    <property type="match status" value="1"/>
</dbReference>
<dbReference type="GO" id="GO:0016020">
    <property type="term" value="C:membrane"/>
    <property type="evidence" value="ECO:0007669"/>
    <property type="project" value="UniProtKB-SubCell"/>
</dbReference>
<feature type="domain" description="HAMP" evidence="9">
    <location>
        <begin position="316"/>
        <end position="369"/>
    </location>
</feature>
<evidence type="ECO:0000313" key="11">
    <source>
        <dbReference type="Proteomes" id="UP000480350"/>
    </source>
</evidence>
<keyword evidence="11" id="KW-1185">Reference proteome</keyword>
<dbReference type="GO" id="GO:0004888">
    <property type="term" value="F:transmembrane signaling receptor activity"/>
    <property type="evidence" value="ECO:0007669"/>
    <property type="project" value="InterPro"/>
</dbReference>
<comment type="similarity">
    <text evidence="3">Belongs to the methyl-accepting chemotaxis (MCP) protein family.</text>
</comment>
<comment type="subcellular location">
    <subcellularLocation>
        <location evidence="1">Membrane</location>
    </subcellularLocation>
</comment>
<name>A0A7C9MU44_9RHOB</name>
<evidence type="ECO:0008006" key="12">
    <source>
        <dbReference type="Google" id="ProtNLM"/>
    </source>
</evidence>
<dbReference type="SUPFAM" id="SSF58104">
    <property type="entry name" value="Methyl-accepting chemotaxis protein (MCP) signaling domain"/>
    <property type="match status" value="1"/>
</dbReference>
<dbReference type="PROSITE" id="PS50885">
    <property type="entry name" value="HAMP"/>
    <property type="match status" value="2"/>
</dbReference>
<dbReference type="Gene3D" id="1.10.287.950">
    <property type="entry name" value="Methyl-accepting chemotaxis protein"/>
    <property type="match status" value="1"/>
</dbReference>
<feature type="region of interest" description="Disordered" evidence="6">
    <location>
        <begin position="363"/>
        <end position="407"/>
    </location>
</feature>
<sequence>MSGWTIQKQIKALAGIGLGIVLLLSLIALVSAMRLSTLFQDLNGSSRSVAHANTILEDAIETVAAGREYMLVPSEEAHDAVHAEVAEIRDLLALLREEGSGADVFGNIEELLSSLDAVEGTFDRVIAAQEQVESASARMDAAGLATRAQLSALMESSFENSDAGGAFYAGRAQERLLLARFYMKEFLLSGLEEDFEEAESWQKAATTELARLDFIIFAEDRKAMANEAKAKLAEFWAASLDVRAAHAARVADQNEFLALGEGVELLVERAADALTLEQTNVASAGVGQARTTMVLLGIAVAISIGTLIFFSRQISALIVSGLESAMGDMRSLAGGNLDLEIGRKDEETELGEMARTLETFRQTAKKSQRLAEEARAREVQEAEQERARQKSESEARAAQREARERERKEIMASLADRLGSVAMAASRGDFSKRVSGSFGDPDLDSVARAMNEMMEKVERGVTDTARVLDGLSKGDLTARMMGGHEGVFAKLEKTLGETCATLSEMVGEILDQCEEIGVNTEEMRNQAGNLAKRAETQAAALEETAAAMEEMAATASSSAETASDATNVSRRALSSVAEAGTVVSSAVEAMGDIRSASDRIEEIVSVIDGIAFQTNLLALNASVEAARAGSAGKGFAVVATEVRALAQRSSEASKDIKELIEQSAAQVARGVGLVEKTGVTLEDIVASVREMGDTMEGLTSAAREQAVGAREVTGAVTQMDTITQQNAALADTSRASASQLNDKALALKALVERFTLSKDQNSRAPIAAE</sequence>
<dbReference type="FunFam" id="1.10.287.950:FF:000001">
    <property type="entry name" value="Methyl-accepting chemotaxis sensory transducer"/>
    <property type="match status" value="1"/>
</dbReference>
<dbReference type="InterPro" id="IPR003660">
    <property type="entry name" value="HAMP_dom"/>
</dbReference>
<gene>
    <name evidence="10" type="ORF">GQ651_02150</name>
</gene>
<reference evidence="10 11" key="1">
    <citation type="submission" date="2019-12" db="EMBL/GenBank/DDBJ databases">
        <authorList>
            <person name="Lee S.D."/>
        </authorList>
    </citation>
    <scope>NUCLEOTIDE SEQUENCE [LARGE SCALE GENOMIC DNA]</scope>
    <source>
        <strain evidence="10 11">GH1-50</strain>
    </source>
</reference>
<proteinExistence type="inferred from homology"/>
<evidence type="ECO:0000256" key="5">
    <source>
        <dbReference type="SAM" id="Coils"/>
    </source>
</evidence>
<dbReference type="GO" id="GO:0006935">
    <property type="term" value="P:chemotaxis"/>
    <property type="evidence" value="ECO:0007669"/>
    <property type="project" value="UniProtKB-KW"/>
</dbReference>
<keyword evidence="7" id="KW-1133">Transmembrane helix</keyword>
<dbReference type="InterPro" id="IPR032255">
    <property type="entry name" value="HBM"/>
</dbReference>
<dbReference type="SMART" id="SM00283">
    <property type="entry name" value="MA"/>
    <property type="match status" value="1"/>
</dbReference>
<keyword evidence="5" id="KW-0175">Coiled coil</keyword>
<keyword evidence="2" id="KW-0145">Chemotaxis</keyword>
<evidence type="ECO:0000256" key="6">
    <source>
        <dbReference type="SAM" id="MobiDB-lite"/>
    </source>
</evidence>
<organism evidence="10 11">
    <name type="scientific">Kangsaoukella pontilimi</name>
    <dbReference type="NCBI Taxonomy" id="2691042"/>
    <lineage>
        <taxon>Bacteria</taxon>
        <taxon>Pseudomonadati</taxon>
        <taxon>Pseudomonadota</taxon>
        <taxon>Alphaproteobacteria</taxon>
        <taxon>Rhodobacterales</taxon>
        <taxon>Paracoccaceae</taxon>
        <taxon>Kangsaoukella</taxon>
    </lineage>
</organism>
<evidence type="ECO:0000256" key="2">
    <source>
        <dbReference type="ARBA" id="ARBA00022500"/>
    </source>
</evidence>
<dbReference type="CDD" id="cd11386">
    <property type="entry name" value="MCP_signal"/>
    <property type="match status" value="1"/>
</dbReference>
<dbReference type="PRINTS" id="PR00260">
    <property type="entry name" value="CHEMTRNSDUCR"/>
</dbReference>
<evidence type="ECO:0000256" key="4">
    <source>
        <dbReference type="PROSITE-ProRule" id="PRU00284"/>
    </source>
</evidence>
<keyword evidence="7" id="KW-0812">Transmembrane</keyword>
<dbReference type="EMBL" id="WUPT01000001">
    <property type="protein sequence ID" value="MXQ06640.1"/>
    <property type="molecule type" value="Genomic_DNA"/>
</dbReference>
<dbReference type="Gene3D" id="6.10.340.10">
    <property type="match status" value="1"/>
</dbReference>
<dbReference type="InterPro" id="IPR004089">
    <property type="entry name" value="MCPsignal_dom"/>
</dbReference>
<dbReference type="PANTHER" id="PTHR43531:SF11">
    <property type="entry name" value="METHYL-ACCEPTING CHEMOTAXIS PROTEIN 3"/>
    <property type="match status" value="1"/>
</dbReference>
<accession>A0A7C9MU44</accession>
<dbReference type="GO" id="GO:0007165">
    <property type="term" value="P:signal transduction"/>
    <property type="evidence" value="ECO:0007669"/>
    <property type="project" value="UniProtKB-KW"/>
</dbReference>
<evidence type="ECO:0000259" key="9">
    <source>
        <dbReference type="PROSITE" id="PS50885"/>
    </source>
</evidence>
<dbReference type="PROSITE" id="PS50111">
    <property type="entry name" value="CHEMOTAXIS_TRANSDUC_2"/>
    <property type="match status" value="1"/>
</dbReference>
<dbReference type="InterPro" id="IPR004090">
    <property type="entry name" value="Chemotax_Me-accpt_rcpt"/>
</dbReference>
<dbReference type="AlphaFoldDB" id="A0A7C9MU44"/>
<feature type="transmembrane region" description="Helical" evidence="7">
    <location>
        <begin position="12"/>
        <end position="33"/>
    </location>
</feature>
<dbReference type="InterPro" id="IPR051310">
    <property type="entry name" value="MCP_chemotaxis"/>
</dbReference>
<keyword evidence="7" id="KW-0472">Membrane</keyword>
<evidence type="ECO:0000256" key="1">
    <source>
        <dbReference type="ARBA" id="ARBA00004370"/>
    </source>
</evidence>
<reference evidence="10 11" key="2">
    <citation type="submission" date="2020-03" db="EMBL/GenBank/DDBJ databases">
        <title>Kangsaoukella pontilimi gen. nov., sp. nov., a new member of the family Rhodobacteraceae isolated from a tidal mudflat.</title>
        <authorList>
            <person name="Kim I.S."/>
        </authorList>
    </citation>
    <scope>NUCLEOTIDE SEQUENCE [LARGE SCALE GENOMIC DNA]</scope>
    <source>
        <strain evidence="10 11">GH1-50</strain>
    </source>
</reference>
<feature type="domain" description="Methyl-accepting transducer" evidence="8">
    <location>
        <begin position="512"/>
        <end position="741"/>
    </location>
</feature>
<dbReference type="Gene3D" id="1.20.120.1530">
    <property type="match status" value="1"/>
</dbReference>
<feature type="compositionally biased region" description="Basic and acidic residues" evidence="6">
    <location>
        <begin position="369"/>
        <end position="407"/>
    </location>
</feature>
<feature type="coiled-coil region" evidence="5">
    <location>
        <begin position="524"/>
        <end position="551"/>
    </location>
</feature>
<feature type="domain" description="HAMP" evidence="9">
    <location>
        <begin position="416"/>
        <end position="462"/>
    </location>
</feature>